<sequence>MLPQQRQGFVSGKIGAATPVANVSQGHFFDKGNVDASLHGVAHQVGKLVVVDPAHHHRVELDPGNAGGQGGVDAA</sequence>
<feature type="compositionally biased region" description="Gly residues" evidence="1">
    <location>
        <begin position="65"/>
        <end position="75"/>
    </location>
</feature>
<gene>
    <name evidence="2" type="ORF">SDC9_182103</name>
</gene>
<organism evidence="2">
    <name type="scientific">bioreactor metagenome</name>
    <dbReference type="NCBI Taxonomy" id="1076179"/>
    <lineage>
        <taxon>unclassified sequences</taxon>
        <taxon>metagenomes</taxon>
        <taxon>ecological metagenomes</taxon>
    </lineage>
</organism>
<comment type="caution">
    <text evidence="2">The sequence shown here is derived from an EMBL/GenBank/DDBJ whole genome shotgun (WGS) entry which is preliminary data.</text>
</comment>
<evidence type="ECO:0000313" key="2">
    <source>
        <dbReference type="EMBL" id="MPN34609.1"/>
    </source>
</evidence>
<accession>A0A645H932</accession>
<reference evidence="2" key="1">
    <citation type="submission" date="2019-08" db="EMBL/GenBank/DDBJ databases">
        <authorList>
            <person name="Kucharzyk K."/>
            <person name="Murdoch R.W."/>
            <person name="Higgins S."/>
            <person name="Loffler F."/>
        </authorList>
    </citation>
    <scope>NUCLEOTIDE SEQUENCE</scope>
</reference>
<feature type="region of interest" description="Disordered" evidence="1">
    <location>
        <begin position="56"/>
        <end position="75"/>
    </location>
</feature>
<dbReference type="EMBL" id="VSSQ01087747">
    <property type="protein sequence ID" value="MPN34609.1"/>
    <property type="molecule type" value="Genomic_DNA"/>
</dbReference>
<proteinExistence type="predicted"/>
<protein>
    <submittedName>
        <fullName evidence="2">Uncharacterized protein</fullName>
    </submittedName>
</protein>
<name>A0A645H932_9ZZZZ</name>
<evidence type="ECO:0000256" key="1">
    <source>
        <dbReference type="SAM" id="MobiDB-lite"/>
    </source>
</evidence>
<dbReference type="AlphaFoldDB" id="A0A645H932"/>